<keyword evidence="4" id="KW-1185">Reference proteome</keyword>
<reference evidence="3 4" key="1">
    <citation type="journal article" date="2021" name="Nat. Commun.">
        <title>Genetic determinants of endophytism in the Arabidopsis root mycobiome.</title>
        <authorList>
            <person name="Mesny F."/>
            <person name="Miyauchi S."/>
            <person name="Thiergart T."/>
            <person name="Pickel B."/>
            <person name="Atanasova L."/>
            <person name="Karlsson M."/>
            <person name="Huettel B."/>
            <person name="Barry K.W."/>
            <person name="Haridas S."/>
            <person name="Chen C."/>
            <person name="Bauer D."/>
            <person name="Andreopoulos W."/>
            <person name="Pangilinan J."/>
            <person name="LaButti K."/>
            <person name="Riley R."/>
            <person name="Lipzen A."/>
            <person name="Clum A."/>
            <person name="Drula E."/>
            <person name="Henrissat B."/>
            <person name="Kohler A."/>
            <person name="Grigoriev I.V."/>
            <person name="Martin F.M."/>
            <person name="Hacquard S."/>
        </authorList>
    </citation>
    <scope>NUCLEOTIDE SEQUENCE [LARGE SCALE GENOMIC DNA]</scope>
    <source>
        <strain evidence="3 4">MPI-CAGE-CH-0241</strain>
    </source>
</reference>
<feature type="region of interest" description="Disordered" evidence="1">
    <location>
        <begin position="591"/>
        <end position="635"/>
    </location>
</feature>
<dbReference type="OrthoDB" id="5052164at2759"/>
<dbReference type="EMBL" id="JAGPYM010000038">
    <property type="protein sequence ID" value="KAH6874582.1"/>
    <property type="molecule type" value="Genomic_DNA"/>
</dbReference>
<keyword evidence="2" id="KW-0812">Transmembrane</keyword>
<feature type="region of interest" description="Disordered" evidence="1">
    <location>
        <begin position="335"/>
        <end position="354"/>
    </location>
</feature>
<accession>A0A9P8VSU2</accession>
<feature type="region of interest" description="Disordered" evidence="1">
    <location>
        <begin position="1"/>
        <end position="26"/>
    </location>
</feature>
<feature type="compositionally biased region" description="Low complexity" evidence="1">
    <location>
        <begin position="167"/>
        <end position="176"/>
    </location>
</feature>
<dbReference type="PANTHER" id="PTHR37544:SF3">
    <property type="entry name" value="SPRAY"/>
    <property type="match status" value="1"/>
</dbReference>
<dbReference type="Proteomes" id="UP000777438">
    <property type="component" value="Unassembled WGS sequence"/>
</dbReference>
<evidence type="ECO:0000313" key="4">
    <source>
        <dbReference type="Proteomes" id="UP000777438"/>
    </source>
</evidence>
<feature type="transmembrane region" description="Helical" evidence="2">
    <location>
        <begin position="43"/>
        <end position="64"/>
    </location>
</feature>
<protein>
    <submittedName>
        <fullName evidence="3">Uncharacterized protein</fullName>
    </submittedName>
</protein>
<sequence>MATNGSCDLRTSPASLPQPYVSPSSQSRTSHVKAWLLSHSMAVTSWFITLISMIVAIIALLPGFNSQGLSKKALDLAEWTALKDYLDQCKADLHWANTVALHRQPAQLRQSAKRSSRHRSHRPRTLMKLSAKFITSKSTEIRKTSHKDATHHHWDEESSHQLRRTSSRPLSLRTTSVKSRDEPAIHATPLSPTWAVHYAAGASTGTANNQVLPRHSMEPAKRLQNYRRATVVPWALVTLLALYATISFYIVAVYFFLRGRVTGLRWDPVSIADQLVLFRHSEFLLDFEGTSLASRKAIDDVLRDLQLRVGYWRKGSAYWHGFDLVDNRSETGHDIQDETASTNSTERPMSSSRSGIPLTAEQISYFRYSSASKAIHPSVVWSFTTLTFILLAGALVMIVFGSVQDRRYRFDWHFSSDVAVVLFAFILTFMFCLYTDFWQTLAGFTALTEPFIHLSNETGTYPRNAERTLLLNYTSLSPLVTVHTAFGMGHWKVVRTTIMARLQRLLPIVVAGSFTIYETGTLVISPPLFAIICLWLLVYLVWIPLESLSCEDSRYLPRNFCSVADLLSWTYSSSLLRGDISDNTQQDSHIKDPLDIQFPGDNHQTQSQSRHQSDKADFADTERNRHRGWPLDGCG</sequence>
<feature type="compositionally biased region" description="Polar residues" evidence="1">
    <location>
        <begin position="338"/>
        <end position="354"/>
    </location>
</feature>
<feature type="transmembrane region" description="Helical" evidence="2">
    <location>
        <begin position="379"/>
        <end position="400"/>
    </location>
</feature>
<feature type="transmembrane region" description="Helical" evidence="2">
    <location>
        <begin position="523"/>
        <end position="545"/>
    </location>
</feature>
<evidence type="ECO:0000256" key="1">
    <source>
        <dbReference type="SAM" id="MobiDB-lite"/>
    </source>
</evidence>
<gene>
    <name evidence="3" type="ORF">B0T10DRAFT_586201</name>
</gene>
<organism evidence="3 4">
    <name type="scientific">Thelonectria olida</name>
    <dbReference type="NCBI Taxonomy" id="1576542"/>
    <lineage>
        <taxon>Eukaryota</taxon>
        <taxon>Fungi</taxon>
        <taxon>Dikarya</taxon>
        <taxon>Ascomycota</taxon>
        <taxon>Pezizomycotina</taxon>
        <taxon>Sordariomycetes</taxon>
        <taxon>Hypocreomycetidae</taxon>
        <taxon>Hypocreales</taxon>
        <taxon>Nectriaceae</taxon>
        <taxon>Thelonectria</taxon>
    </lineage>
</organism>
<keyword evidence="2" id="KW-1133">Transmembrane helix</keyword>
<evidence type="ECO:0000256" key="2">
    <source>
        <dbReference type="SAM" id="Phobius"/>
    </source>
</evidence>
<dbReference type="Pfam" id="PF11915">
    <property type="entry name" value="DUF3433"/>
    <property type="match status" value="1"/>
</dbReference>
<feature type="compositionally biased region" description="Basic and acidic residues" evidence="1">
    <location>
        <begin position="611"/>
        <end position="623"/>
    </location>
</feature>
<feature type="compositionally biased region" description="Basic and acidic residues" evidence="1">
    <location>
        <begin position="139"/>
        <end position="160"/>
    </location>
</feature>
<name>A0A9P8VSU2_9HYPO</name>
<dbReference type="InterPro" id="IPR021840">
    <property type="entry name" value="DUF3433"/>
</dbReference>
<dbReference type="PANTHER" id="PTHR37544">
    <property type="entry name" value="SPRAY-RELATED"/>
    <property type="match status" value="1"/>
</dbReference>
<feature type="transmembrane region" description="Helical" evidence="2">
    <location>
        <begin position="412"/>
        <end position="431"/>
    </location>
</feature>
<keyword evidence="2" id="KW-0472">Membrane</keyword>
<dbReference type="AlphaFoldDB" id="A0A9P8VSU2"/>
<comment type="caution">
    <text evidence="3">The sequence shown here is derived from an EMBL/GenBank/DDBJ whole genome shotgun (WGS) entry which is preliminary data.</text>
</comment>
<feature type="transmembrane region" description="Helical" evidence="2">
    <location>
        <begin position="231"/>
        <end position="257"/>
    </location>
</feature>
<evidence type="ECO:0000313" key="3">
    <source>
        <dbReference type="EMBL" id="KAH6874582.1"/>
    </source>
</evidence>
<feature type="region of interest" description="Disordered" evidence="1">
    <location>
        <begin position="139"/>
        <end position="183"/>
    </location>
</feature>
<proteinExistence type="predicted"/>